<dbReference type="EMBL" id="CAMXCT010006816">
    <property type="protein sequence ID" value="CAI4020513.1"/>
    <property type="molecule type" value="Genomic_DNA"/>
</dbReference>
<dbReference type="SUPFAM" id="SSF54236">
    <property type="entry name" value="Ubiquitin-like"/>
    <property type="match status" value="1"/>
</dbReference>
<proteinExistence type="predicted"/>
<evidence type="ECO:0000313" key="2">
    <source>
        <dbReference type="EMBL" id="CAI4020513.1"/>
    </source>
</evidence>
<evidence type="ECO:0000313" key="5">
    <source>
        <dbReference type="Proteomes" id="UP001152797"/>
    </source>
</evidence>
<protein>
    <submittedName>
        <fullName evidence="4">E3 ubiquitin-protein ligase HERC1</fullName>
    </submittedName>
</protein>
<keyword evidence="5" id="KW-1185">Reference proteome</keyword>
<name>A0A9P1M667_9DINO</name>
<sequence>MDQGEASSDERVSVNIFLPSGQSVAVSILLTQTCGDLGKIAQTSFGRGFLRLLSADGQFLHPDDSLQSAGLEDGSNVTAVAQIPRLVATQLAFAIWTYGGPAVAWGDPEAGGDCDTHGKRVRSVQELVAAEYAIAAMLTNGHVVSGGDPGSGGYVWDSRLRDVKELVAADDAFAALRADGSVVTFGDASVDCSSLQEKLKGVVKLAASCAAFAAILSTGGVVTWGKADFGGNSSQVQDQLRNVKEIVGKIRNSAFTALGEDGQVLATWGSSRCCASKEVLKQLKNVKVKNIDCTALAWAVVSQNGEVFTWGMPCSGGDSRDVQDRLQNVTKVVASHAAFAALLEDGSVVSWGDPLFGGDDLEVRAELKNIVKLFSCYNMFLAIRQDGKAIRWGDPAVNEIWEHHGGHLHVEPLLGNLQDFAGNDRAFAAVLTDGSVLTWGDPKTGGDDKELQETIECILGSRVPTPYELSGEESTGDSGNSHVMDG</sequence>
<dbReference type="InterPro" id="IPR009091">
    <property type="entry name" value="RCC1/BLIP-II"/>
</dbReference>
<organism evidence="2">
    <name type="scientific">Cladocopium goreaui</name>
    <dbReference type="NCBI Taxonomy" id="2562237"/>
    <lineage>
        <taxon>Eukaryota</taxon>
        <taxon>Sar</taxon>
        <taxon>Alveolata</taxon>
        <taxon>Dinophyceae</taxon>
        <taxon>Suessiales</taxon>
        <taxon>Symbiodiniaceae</taxon>
        <taxon>Cladocopium</taxon>
    </lineage>
</organism>
<dbReference type="CDD" id="cd17039">
    <property type="entry name" value="Ubl_ubiquitin_like"/>
    <property type="match status" value="1"/>
</dbReference>
<feature type="region of interest" description="Disordered" evidence="1">
    <location>
        <begin position="463"/>
        <end position="486"/>
    </location>
</feature>
<reference evidence="3" key="2">
    <citation type="submission" date="2024-04" db="EMBL/GenBank/DDBJ databases">
        <authorList>
            <person name="Chen Y."/>
            <person name="Shah S."/>
            <person name="Dougan E. K."/>
            <person name="Thang M."/>
            <person name="Chan C."/>
        </authorList>
    </citation>
    <scope>NUCLEOTIDE SEQUENCE [LARGE SCALE GENOMIC DNA]</scope>
</reference>
<gene>
    <name evidence="2" type="ORF">C1SCF055_LOCUS44925</name>
</gene>
<accession>A0A9P1M667</accession>
<dbReference type="EMBL" id="CAMXCT030006816">
    <property type="protein sequence ID" value="CAL4807825.1"/>
    <property type="molecule type" value="Genomic_DNA"/>
</dbReference>
<dbReference type="InterPro" id="IPR029071">
    <property type="entry name" value="Ubiquitin-like_domsf"/>
</dbReference>
<dbReference type="OrthoDB" id="408734at2759"/>
<dbReference type="PANTHER" id="PTHR45982:SF1">
    <property type="entry name" value="REGULATOR OF CHROMOSOME CONDENSATION"/>
    <property type="match status" value="1"/>
</dbReference>
<dbReference type="Gene3D" id="2.130.10.30">
    <property type="entry name" value="Regulator of chromosome condensation 1/beta-lactamase-inhibitor protein II"/>
    <property type="match status" value="2"/>
</dbReference>
<evidence type="ECO:0000313" key="3">
    <source>
        <dbReference type="EMBL" id="CAL1173888.1"/>
    </source>
</evidence>
<dbReference type="AlphaFoldDB" id="A0A9P1M667"/>
<reference evidence="2" key="1">
    <citation type="submission" date="2022-10" db="EMBL/GenBank/DDBJ databases">
        <authorList>
            <person name="Chen Y."/>
            <person name="Dougan E. K."/>
            <person name="Chan C."/>
            <person name="Rhodes N."/>
            <person name="Thang M."/>
        </authorList>
    </citation>
    <scope>NUCLEOTIDE SEQUENCE</scope>
</reference>
<dbReference type="EMBL" id="CAMXCT020006816">
    <property type="protein sequence ID" value="CAL1173888.1"/>
    <property type="molecule type" value="Genomic_DNA"/>
</dbReference>
<evidence type="ECO:0000256" key="1">
    <source>
        <dbReference type="SAM" id="MobiDB-lite"/>
    </source>
</evidence>
<feature type="compositionally biased region" description="Polar residues" evidence="1">
    <location>
        <begin position="476"/>
        <end position="486"/>
    </location>
</feature>
<dbReference type="PANTHER" id="PTHR45982">
    <property type="entry name" value="REGULATOR OF CHROMOSOME CONDENSATION"/>
    <property type="match status" value="1"/>
</dbReference>
<dbReference type="SUPFAM" id="SSF50985">
    <property type="entry name" value="RCC1/BLIP-II"/>
    <property type="match status" value="1"/>
</dbReference>
<comment type="caution">
    <text evidence="2">The sequence shown here is derived from an EMBL/GenBank/DDBJ whole genome shotgun (WGS) entry which is preliminary data.</text>
</comment>
<dbReference type="InterPro" id="IPR051553">
    <property type="entry name" value="Ran_GTPase-activating"/>
</dbReference>
<dbReference type="Proteomes" id="UP001152797">
    <property type="component" value="Unassembled WGS sequence"/>
</dbReference>
<evidence type="ECO:0000313" key="4">
    <source>
        <dbReference type="EMBL" id="CAL4807825.1"/>
    </source>
</evidence>